<feature type="region of interest" description="Disordered" evidence="1">
    <location>
        <begin position="1"/>
        <end position="54"/>
    </location>
</feature>
<dbReference type="EMBL" id="JACNJD010000290">
    <property type="protein sequence ID" value="MBC8178593.1"/>
    <property type="molecule type" value="Genomic_DNA"/>
</dbReference>
<gene>
    <name evidence="2" type="ORF">H8E19_14400</name>
</gene>
<accession>A0A8J6N285</accession>
<sequence>MGSKKKKKVKISKRRAQSQLKKKKKQKRRLIKNSPDNRVSYMERPSFSDMEPPDGFRPVSISQAMMEYAKPVMEMGENQGIEDMNLAMQAGMLLWNYSISLEDGHADKKMKKEIIRLLAKEFDMSRSDAGLFLEQMIERKEHLFPKDIQPKHAMTMFVRREMTHLITGFNYNKIDFSSSPIPPDREDRDMVESVQRMDQYIAGGSDYDTWEDHYFEMEEKCGNRFELWLKEKGHEEYCENFPFYTETYLNFVYRYNHDDLTTLKSITPEYLEEFFADYVLRKVIIEPYEYTLFPPAMKLLYKFLSEKGYMDDHTAITEIIDQIGPSFIRILRKRFG</sequence>
<feature type="compositionally biased region" description="Basic residues" evidence="1">
    <location>
        <begin position="1"/>
        <end position="31"/>
    </location>
</feature>
<evidence type="ECO:0000256" key="1">
    <source>
        <dbReference type="SAM" id="MobiDB-lite"/>
    </source>
</evidence>
<evidence type="ECO:0000313" key="3">
    <source>
        <dbReference type="Proteomes" id="UP000650524"/>
    </source>
</evidence>
<organism evidence="2 3">
    <name type="scientific">Candidatus Desulfacyla euxinica</name>
    <dbReference type="NCBI Taxonomy" id="2841693"/>
    <lineage>
        <taxon>Bacteria</taxon>
        <taxon>Deltaproteobacteria</taxon>
        <taxon>Candidatus Desulfacyla</taxon>
    </lineage>
</organism>
<dbReference type="Proteomes" id="UP000650524">
    <property type="component" value="Unassembled WGS sequence"/>
</dbReference>
<protein>
    <submittedName>
        <fullName evidence="2">Uncharacterized protein</fullName>
    </submittedName>
</protein>
<reference evidence="2 3" key="1">
    <citation type="submission" date="2020-08" db="EMBL/GenBank/DDBJ databases">
        <title>Bridging the membrane lipid divide: bacteria of the FCB group superphylum have the potential to synthesize archaeal ether lipids.</title>
        <authorList>
            <person name="Villanueva L."/>
            <person name="Von Meijenfeldt F.A.B."/>
            <person name="Westbye A.B."/>
            <person name="Yadav S."/>
            <person name="Hopmans E.C."/>
            <person name="Dutilh B.E."/>
            <person name="Sinninghe Damste J.S."/>
        </authorList>
    </citation>
    <scope>NUCLEOTIDE SEQUENCE [LARGE SCALE GENOMIC DNA]</scope>
    <source>
        <strain evidence="2">NIOZ-UU27</strain>
    </source>
</reference>
<evidence type="ECO:0000313" key="2">
    <source>
        <dbReference type="EMBL" id="MBC8178593.1"/>
    </source>
</evidence>
<name>A0A8J6N285_9DELT</name>
<dbReference type="AlphaFoldDB" id="A0A8J6N285"/>
<proteinExistence type="predicted"/>
<comment type="caution">
    <text evidence="2">The sequence shown here is derived from an EMBL/GenBank/DDBJ whole genome shotgun (WGS) entry which is preliminary data.</text>
</comment>